<dbReference type="Proteomes" id="UP001457282">
    <property type="component" value="Unassembled WGS sequence"/>
</dbReference>
<comment type="caution">
    <text evidence="2">The sequence shown here is derived from an EMBL/GenBank/DDBJ whole genome shotgun (WGS) entry which is preliminary data.</text>
</comment>
<keyword evidence="3" id="KW-1185">Reference proteome</keyword>
<accession>A0AAW1WX69</accession>
<evidence type="ECO:0000256" key="1">
    <source>
        <dbReference type="SAM" id="MobiDB-lite"/>
    </source>
</evidence>
<protein>
    <submittedName>
        <fullName evidence="2">Uncharacterized protein</fullName>
    </submittedName>
</protein>
<evidence type="ECO:0000313" key="2">
    <source>
        <dbReference type="EMBL" id="KAK9928379.1"/>
    </source>
</evidence>
<proteinExistence type="predicted"/>
<dbReference type="AlphaFoldDB" id="A0AAW1WX69"/>
<organism evidence="2 3">
    <name type="scientific">Rubus argutus</name>
    <name type="common">Southern blackberry</name>
    <dbReference type="NCBI Taxonomy" id="59490"/>
    <lineage>
        <taxon>Eukaryota</taxon>
        <taxon>Viridiplantae</taxon>
        <taxon>Streptophyta</taxon>
        <taxon>Embryophyta</taxon>
        <taxon>Tracheophyta</taxon>
        <taxon>Spermatophyta</taxon>
        <taxon>Magnoliopsida</taxon>
        <taxon>eudicotyledons</taxon>
        <taxon>Gunneridae</taxon>
        <taxon>Pentapetalae</taxon>
        <taxon>rosids</taxon>
        <taxon>fabids</taxon>
        <taxon>Rosales</taxon>
        <taxon>Rosaceae</taxon>
        <taxon>Rosoideae</taxon>
        <taxon>Rosoideae incertae sedis</taxon>
        <taxon>Rubus</taxon>
    </lineage>
</organism>
<reference evidence="2 3" key="1">
    <citation type="journal article" date="2023" name="G3 (Bethesda)">
        <title>A chromosome-length genome assembly and annotation of blackberry (Rubus argutus, cv. 'Hillquist').</title>
        <authorList>
            <person name="Bruna T."/>
            <person name="Aryal R."/>
            <person name="Dudchenko O."/>
            <person name="Sargent D.J."/>
            <person name="Mead D."/>
            <person name="Buti M."/>
            <person name="Cavallini A."/>
            <person name="Hytonen T."/>
            <person name="Andres J."/>
            <person name="Pham M."/>
            <person name="Weisz D."/>
            <person name="Mascagni F."/>
            <person name="Usai G."/>
            <person name="Natali L."/>
            <person name="Bassil N."/>
            <person name="Fernandez G.E."/>
            <person name="Lomsadze A."/>
            <person name="Armour M."/>
            <person name="Olukolu B."/>
            <person name="Poorten T."/>
            <person name="Britton C."/>
            <person name="Davik J."/>
            <person name="Ashrafi H."/>
            <person name="Aiden E.L."/>
            <person name="Borodovsky M."/>
            <person name="Worthington M."/>
        </authorList>
    </citation>
    <scope>NUCLEOTIDE SEQUENCE [LARGE SCALE GENOMIC DNA]</scope>
    <source>
        <strain evidence="2">PI 553951</strain>
    </source>
</reference>
<sequence length="78" mass="8450">MAEKIVARQGEDPSNGLGSVVDEIVKLTAPTSGLLMNSGHRRRRQERDVNRADEKSTAPVIVLQKEEGGAAALNPRWA</sequence>
<feature type="compositionally biased region" description="Basic and acidic residues" evidence="1">
    <location>
        <begin position="45"/>
        <end position="56"/>
    </location>
</feature>
<gene>
    <name evidence="2" type="ORF">M0R45_025516</name>
</gene>
<evidence type="ECO:0000313" key="3">
    <source>
        <dbReference type="Proteomes" id="UP001457282"/>
    </source>
</evidence>
<dbReference type="EMBL" id="JBEDUW010000005">
    <property type="protein sequence ID" value="KAK9928379.1"/>
    <property type="molecule type" value="Genomic_DNA"/>
</dbReference>
<name>A0AAW1WX69_RUBAR</name>
<feature type="region of interest" description="Disordered" evidence="1">
    <location>
        <begin position="34"/>
        <end position="57"/>
    </location>
</feature>